<evidence type="ECO:0000313" key="2">
    <source>
        <dbReference type="Proteomes" id="UP000035579"/>
    </source>
</evidence>
<sequence>MVKLGRGGTMQELEAYLAERAEYLARCEPHVCIVDAREVHMPAACLRQRYSEWLRENEAALRRWTLGTAYIAQTPAVQMMVSVMRHVARMTMPFVVTSTMPPAAAWAAERFQEVGLLQAATRIRTQYAVPAS</sequence>
<dbReference type="EMBL" id="CP011509">
    <property type="protein sequence ID" value="AKI98538.1"/>
    <property type="molecule type" value="Genomic_DNA"/>
</dbReference>
<protein>
    <recommendedName>
        <fullName evidence="3">STAS/SEC14 domain-containing protein</fullName>
    </recommendedName>
</protein>
<accession>A0AAC8Q194</accession>
<proteinExistence type="predicted"/>
<organism evidence="1 2">
    <name type="scientific">Archangium gephyra</name>
    <dbReference type="NCBI Taxonomy" id="48"/>
    <lineage>
        <taxon>Bacteria</taxon>
        <taxon>Pseudomonadati</taxon>
        <taxon>Myxococcota</taxon>
        <taxon>Myxococcia</taxon>
        <taxon>Myxococcales</taxon>
        <taxon>Cystobacterineae</taxon>
        <taxon>Archangiaceae</taxon>
        <taxon>Archangium</taxon>
    </lineage>
</organism>
<evidence type="ECO:0000313" key="1">
    <source>
        <dbReference type="EMBL" id="AKI98538.1"/>
    </source>
</evidence>
<reference evidence="1 2" key="1">
    <citation type="submission" date="2015-05" db="EMBL/GenBank/DDBJ databases">
        <title>Genome assembly of Archangium gephyra DSM 2261.</title>
        <authorList>
            <person name="Sharma G."/>
            <person name="Subramanian S."/>
        </authorList>
    </citation>
    <scope>NUCLEOTIDE SEQUENCE [LARGE SCALE GENOMIC DNA]</scope>
    <source>
        <strain evidence="1 2">DSM 2261</strain>
    </source>
</reference>
<dbReference type="AlphaFoldDB" id="A0AAC8Q194"/>
<evidence type="ECO:0008006" key="3">
    <source>
        <dbReference type="Google" id="ProtNLM"/>
    </source>
</evidence>
<dbReference type="KEGG" id="age:AA314_00165"/>
<name>A0AAC8Q194_9BACT</name>
<dbReference type="Proteomes" id="UP000035579">
    <property type="component" value="Chromosome"/>
</dbReference>
<gene>
    <name evidence="1" type="ORF">AA314_00165</name>
</gene>